<feature type="compositionally biased region" description="Low complexity" evidence="1">
    <location>
        <begin position="728"/>
        <end position="763"/>
    </location>
</feature>
<dbReference type="AlphaFoldDB" id="A0A9P7JAJ2"/>
<dbReference type="PANTHER" id="PTHR11695">
    <property type="entry name" value="ALCOHOL DEHYDROGENASE RELATED"/>
    <property type="match status" value="1"/>
</dbReference>
<gene>
    <name evidence="2" type="ORF">BJ212DRAFT_1375166</name>
</gene>
<comment type="caution">
    <text evidence="2">The sequence shown here is derived from an EMBL/GenBank/DDBJ whole genome shotgun (WGS) entry which is preliminary data.</text>
</comment>
<reference evidence="2" key="1">
    <citation type="journal article" date="2020" name="New Phytol.">
        <title>Comparative genomics reveals dynamic genome evolution in host specialist ectomycorrhizal fungi.</title>
        <authorList>
            <person name="Lofgren L.A."/>
            <person name="Nguyen N.H."/>
            <person name="Vilgalys R."/>
            <person name="Ruytinx J."/>
            <person name="Liao H.L."/>
            <person name="Branco S."/>
            <person name="Kuo A."/>
            <person name="LaButti K."/>
            <person name="Lipzen A."/>
            <person name="Andreopoulos W."/>
            <person name="Pangilinan J."/>
            <person name="Riley R."/>
            <person name="Hundley H."/>
            <person name="Na H."/>
            <person name="Barry K."/>
            <person name="Grigoriev I.V."/>
            <person name="Stajich J.E."/>
            <person name="Kennedy P.G."/>
        </authorList>
    </citation>
    <scope>NUCLEOTIDE SEQUENCE</scope>
    <source>
        <strain evidence="2">MN1</strain>
    </source>
</reference>
<dbReference type="Proteomes" id="UP000807769">
    <property type="component" value="Unassembled WGS sequence"/>
</dbReference>
<dbReference type="Gene3D" id="3.90.180.10">
    <property type="entry name" value="Medium-chain alcohol dehydrogenases, catalytic domain"/>
    <property type="match status" value="1"/>
</dbReference>
<feature type="compositionally biased region" description="Basic and acidic residues" evidence="1">
    <location>
        <begin position="21"/>
        <end position="33"/>
    </location>
</feature>
<feature type="compositionally biased region" description="Basic residues" evidence="1">
    <location>
        <begin position="10"/>
        <end position="20"/>
    </location>
</feature>
<dbReference type="InterPro" id="IPR011032">
    <property type="entry name" value="GroES-like_sf"/>
</dbReference>
<dbReference type="OrthoDB" id="201656at2759"/>
<feature type="compositionally biased region" description="Basic residues" evidence="1">
    <location>
        <begin position="101"/>
        <end position="112"/>
    </location>
</feature>
<feature type="region of interest" description="Disordered" evidence="1">
    <location>
        <begin position="426"/>
        <end position="450"/>
    </location>
</feature>
<proteinExistence type="predicted"/>
<keyword evidence="3" id="KW-1185">Reference proteome</keyword>
<dbReference type="GeneID" id="64630451"/>
<feature type="compositionally biased region" description="Low complexity" evidence="1">
    <location>
        <begin position="51"/>
        <end position="76"/>
    </location>
</feature>
<feature type="compositionally biased region" description="Basic and acidic residues" evidence="1">
    <location>
        <begin position="441"/>
        <end position="450"/>
    </location>
</feature>
<dbReference type="GO" id="GO:0005739">
    <property type="term" value="C:mitochondrion"/>
    <property type="evidence" value="ECO:0007669"/>
    <property type="project" value="TreeGrafter"/>
</dbReference>
<evidence type="ECO:0000313" key="3">
    <source>
        <dbReference type="Proteomes" id="UP000807769"/>
    </source>
</evidence>
<evidence type="ECO:0000256" key="1">
    <source>
        <dbReference type="SAM" id="MobiDB-lite"/>
    </source>
</evidence>
<feature type="compositionally biased region" description="Polar residues" evidence="1">
    <location>
        <begin position="149"/>
        <end position="171"/>
    </location>
</feature>
<feature type="region of interest" description="Disordered" evidence="1">
    <location>
        <begin position="714"/>
        <end position="778"/>
    </location>
</feature>
<dbReference type="EMBL" id="JABBWG010000030">
    <property type="protein sequence ID" value="KAG1811146.1"/>
    <property type="molecule type" value="Genomic_DNA"/>
</dbReference>
<dbReference type="RefSeq" id="XP_041189806.1">
    <property type="nucleotide sequence ID" value="XM_041336434.1"/>
</dbReference>
<evidence type="ECO:0000313" key="2">
    <source>
        <dbReference type="EMBL" id="KAG1811146.1"/>
    </source>
</evidence>
<dbReference type="InterPro" id="IPR050700">
    <property type="entry name" value="YIM1/Zinc_Alcohol_DH_Fams"/>
</dbReference>
<dbReference type="SUPFAM" id="SSF50129">
    <property type="entry name" value="GroES-like"/>
    <property type="match status" value="1"/>
</dbReference>
<protein>
    <submittedName>
        <fullName evidence="2">Uncharacterized protein</fullName>
    </submittedName>
</protein>
<organism evidence="2 3">
    <name type="scientific">Suillus subaureus</name>
    <dbReference type="NCBI Taxonomy" id="48587"/>
    <lineage>
        <taxon>Eukaryota</taxon>
        <taxon>Fungi</taxon>
        <taxon>Dikarya</taxon>
        <taxon>Basidiomycota</taxon>
        <taxon>Agaricomycotina</taxon>
        <taxon>Agaricomycetes</taxon>
        <taxon>Agaricomycetidae</taxon>
        <taxon>Boletales</taxon>
        <taxon>Suillineae</taxon>
        <taxon>Suillaceae</taxon>
        <taxon>Suillus</taxon>
    </lineage>
</organism>
<feature type="region of interest" description="Disordered" evidence="1">
    <location>
        <begin position="129"/>
        <end position="216"/>
    </location>
</feature>
<feature type="region of interest" description="Disordered" evidence="1">
    <location>
        <begin position="1"/>
        <end position="112"/>
    </location>
</feature>
<sequence length="1016" mass="108586">MIPVKNEPGRHKRIPNHRKLTYTDRDWAKDVRWLDTPQHNRTRGKATRRNTSPSSVSNAASRSASSLPSTISSHTSQMSMTHLPSQPHDLSKVEPPSPLGRKPKGHGHMKSKAMRAMVGMSVLLEVEEDADLSGNPGGVDRSMSRRRSQSLTYTPTHTLQPPKPSQQEPSATSSQPTPRLTRRRSSSSPSFAPPSRSSSTCLHSRATGVTSQTGVSGASASAVSVASRPMSSSSHASSSTTKSPYTSAPFNALDALAAHASSSREADALPSSGTRGFTSLVLPRAATSPAPSGSKSGVGSWRPWKSGRRATAAESLGAGLGFGDDVDLTRAGLAQTTMASVEIVRGIASGDVKCQESKSRGPLFGLGWLSKDNTKRVKGQSRQVTAESPLGFTAYRKPPVYVGGSSVLVQVWAVGLDDVDARLVGVHPLPSKQPSPGTPQRADEKSDGKRHVPLGYIPGRSFVGRVLEVGWDVDEHTIKKGEWVIGLNSVQKCGALAEFILVDRHRIYRVPHPYMPDQPSLALASLSEAAEDGEGGQRNSLVFPYVDEPKGFTVDELALLPLSGVPAYRAVRTLTHITRALVKPDAAAGRPRGNGGSREVTSDTNKEDVDIVRSVKHGSAEKRLDATRPRILILRGHDGSGALALQMLVRAGWSVWVHVPVPFDLPGLPDKFEEDLRDEEKKRTLAKRRVMLERIEKRLRAWGADEVLFVPIESSSTSAPTPRDDRSSSPSLHDPQSSSSSHSRNISPSPFSPSSTSSTSTSPSPYPPSTRGHISSTSHPHCALPAPYSYTGLPLTAYQTEKASATALFTYLAHTRIHFDAVIDTIGGCEVWEAGRALLSLPVHDAARASIEGQFTTLVGDAPDRVVSTASDHFRAGVRALRIGNHKGTSKVHDDAEFSRATGRLARGKKDRKMKPRLVNYAWVNVMSDVDWEGADVRDSLGAALAMAVGEGVRPAVGLVDFPDMSKKGKGKMKAVGSGGDGDTLGKVVPFENTPQVFVPGGGLEHGGTVVSRIAG</sequence>
<feature type="compositionally biased region" description="Low complexity" evidence="1">
    <location>
        <begin position="186"/>
        <end position="200"/>
    </location>
</feature>
<dbReference type="PANTHER" id="PTHR11695:SF294">
    <property type="entry name" value="RETICULON-4-INTERACTING PROTEIN 1, MITOCHONDRIAL"/>
    <property type="match status" value="1"/>
</dbReference>
<feature type="region of interest" description="Disordered" evidence="1">
    <location>
        <begin position="284"/>
        <end position="305"/>
    </location>
</feature>
<feature type="region of interest" description="Disordered" evidence="1">
    <location>
        <begin position="585"/>
        <end position="605"/>
    </location>
</feature>
<name>A0A9P7JAJ2_9AGAM</name>
<accession>A0A9P7JAJ2</accession>